<dbReference type="PANTHER" id="PTHR43191">
    <property type="entry name" value="RRNA METHYLTRANSFERASE 3"/>
    <property type="match status" value="1"/>
</dbReference>
<reference evidence="2 3" key="1">
    <citation type="submission" date="2009-11" db="EMBL/GenBank/DDBJ databases">
        <title>Annotation of Allomyces macrogynus ATCC 38327.</title>
        <authorList>
            <consortium name="The Broad Institute Genome Sequencing Platform"/>
            <person name="Russ C."/>
            <person name="Cuomo C."/>
            <person name="Burger G."/>
            <person name="Gray M.W."/>
            <person name="Holland P.W.H."/>
            <person name="King N."/>
            <person name="Lang F.B.F."/>
            <person name="Roger A.J."/>
            <person name="Ruiz-Trillo I."/>
            <person name="Young S.K."/>
            <person name="Zeng Q."/>
            <person name="Gargeya S."/>
            <person name="Fitzgerald M."/>
            <person name="Haas B."/>
            <person name="Abouelleil A."/>
            <person name="Alvarado L."/>
            <person name="Arachchi H.M."/>
            <person name="Berlin A."/>
            <person name="Chapman S.B."/>
            <person name="Gearin G."/>
            <person name="Goldberg J."/>
            <person name="Griggs A."/>
            <person name="Gujja S."/>
            <person name="Hansen M."/>
            <person name="Heiman D."/>
            <person name="Howarth C."/>
            <person name="Larimer J."/>
            <person name="Lui A."/>
            <person name="MacDonald P.J.P."/>
            <person name="McCowen C."/>
            <person name="Montmayeur A."/>
            <person name="Murphy C."/>
            <person name="Neiman D."/>
            <person name="Pearson M."/>
            <person name="Priest M."/>
            <person name="Roberts A."/>
            <person name="Saif S."/>
            <person name="Shea T."/>
            <person name="Sisk P."/>
            <person name="Stolte C."/>
            <person name="Sykes S."/>
            <person name="Wortman J."/>
            <person name="Nusbaum C."/>
            <person name="Birren B."/>
        </authorList>
    </citation>
    <scope>NUCLEOTIDE SEQUENCE [LARGE SCALE GENOMIC DNA]</scope>
    <source>
        <strain evidence="2 3">ATCC 38327</strain>
    </source>
</reference>
<dbReference type="Proteomes" id="UP000054350">
    <property type="component" value="Unassembled WGS sequence"/>
</dbReference>
<feature type="region of interest" description="Disordered" evidence="1">
    <location>
        <begin position="188"/>
        <end position="207"/>
    </location>
</feature>
<dbReference type="EMBL" id="GG745359">
    <property type="protein sequence ID" value="KNE68997.1"/>
    <property type="molecule type" value="Genomic_DNA"/>
</dbReference>
<dbReference type="InterPro" id="IPR051259">
    <property type="entry name" value="rRNA_Methyltransferase"/>
</dbReference>
<feature type="region of interest" description="Disordered" evidence="1">
    <location>
        <begin position="29"/>
        <end position="114"/>
    </location>
</feature>
<feature type="region of interest" description="Disordered" evidence="1">
    <location>
        <begin position="138"/>
        <end position="177"/>
    </location>
</feature>
<organism evidence="2 3">
    <name type="scientific">Allomyces macrogynus (strain ATCC 38327)</name>
    <name type="common">Allomyces javanicus var. macrogynus</name>
    <dbReference type="NCBI Taxonomy" id="578462"/>
    <lineage>
        <taxon>Eukaryota</taxon>
        <taxon>Fungi</taxon>
        <taxon>Fungi incertae sedis</taxon>
        <taxon>Blastocladiomycota</taxon>
        <taxon>Blastocladiomycetes</taxon>
        <taxon>Blastocladiales</taxon>
        <taxon>Blastocladiaceae</taxon>
        <taxon>Allomyces</taxon>
    </lineage>
</organism>
<feature type="region of interest" description="Disordered" evidence="1">
    <location>
        <begin position="217"/>
        <end position="260"/>
    </location>
</feature>
<dbReference type="VEuPathDB" id="FungiDB:AMAG_13872"/>
<dbReference type="OrthoDB" id="270651at2759"/>
<feature type="region of interest" description="Disordered" evidence="1">
    <location>
        <begin position="586"/>
        <end position="611"/>
    </location>
</feature>
<sequence>MFRTTSALLAGHRRRAMSSWSSRNRPQVMLNFGTPAERNNIDDYDDYDRPARRPRDDQYSGVDRDRRGSWSRNNDDRDSSRNAQFGSRDRYTSRGDRKNQWDRDDRFDRSDRRDHREDRFERSDRFELNRFDRREDQFDRRDGRSAGREDRSDQRSRYDRDDRRESQFGARDEDNGWYDRRVGREDDRVSGNARVGRRDDRSDRREDRFDRNDRFERSNRSDHREDRFERRNDRSDRRSDRPDRSDRATSSRARDPQTRFEDALAAKIAAQLPGHKVEKRQRTQAVRTYNVDRPKDQWIQVKPEQLSPNVSWADVIPDYEIPILPDWVKACPDNIKIRSRNNPMIKHMQRVANDNGYRQFHEQVVLFSKSAIRDVAKASKYCHPSVRTAILSTSGAYKQDRLELNWTEDAYAPFYPEGRPYHRAIGGDRARWIASVDSDTLDGLAIAAYPPFIRARARSMPIGQWFHEHVPRYSAPVDAKDPVLRVLVLNKITDEGTMGALIRSATVLGWDAVLIAGSMTDPLSPKSMRASKGGVVLIPWRRANWEEIATLVDGQRRAPELSSEPWWEPKVDFRVFVAGKPVPHETDAADAVPAESTPAKDTEPVTEPATEPVLAVSPATPKRPTIHFLVVSNPTHGYSGNPIRFPQLQAKTQFVQVPLAESTPLNALNAPISGAMLMWHFGPQGSARLGELTRNEDLIVGTSPAKMPRPPGEVEELRKTIKAARK</sequence>
<evidence type="ECO:0000313" key="2">
    <source>
        <dbReference type="EMBL" id="KNE68997.1"/>
    </source>
</evidence>
<feature type="compositionally biased region" description="Basic and acidic residues" evidence="1">
    <location>
        <begin position="47"/>
        <end position="80"/>
    </location>
</feature>
<evidence type="ECO:0000256" key="1">
    <source>
        <dbReference type="SAM" id="MobiDB-lite"/>
    </source>
</evidence>
<feature type="compositionally biased region" description="Basic and acidic residues" evidence="1">
    <location>
        <begin position="196"/>
        <end position="207"/>
    </location>
</feature>
<dbReference type="InterPro" id="IPR029028">
    <property type="entry name" value="Alpha/beta_knot_MTases"/>
</dbReference>
<reference evidence="3" key="2">
    <citation type="submission" date="2009-11" db="EMBL/GenBank/DDBJ databases">
        <title>The Genome Sequence of Allomyces macrogynus strain ATCC 38327.</title>
        <authorList>
            <consortium name="The Broad Institute Genome Sequencing Platform"/>
            <person name="Russ C."/>
            <person name="Cuomo C."/>
            <person name="Shea T."/>
            <person name="Young S.K."/>
            <person name="Zeng Q."/>
            <person name="Koehrsen M."/>
            <person name="Haas B."/>
            <person name="Borodovsky M."/>
            <person name="Guigo R."/>
            <person name="Alvarado L."/>
            <person name="Berlin A."/>
            <person name="Borenstein D."/>
            <person name="Chen Z."/>
            <person name="Engels R."/>
            <person name="Freedman E."/>
            <person name="Gellesch M."/>
            <person name="Goldberg J."/>
            <person name="Griggs A."/>
            <person name="Gujja S."/>
            <person name="Heiman D."/>
            <person name="Hepburn T."/>
            <person name="Howarth C."/>
            <person name="Jen D."/>
            <person name="Larson L."/>
            <person name="Lewis B."/>
            <person name="Mehta T."/>
            <person name="Park D."/>
            <person name="Pearson M."/>
            <person name="Roberts A."/>
            <person name="Saif S."/>
            <person name="Shenoy N."/>
            <person name="Sisk P."/>
            <person name="Stolte C."/>
            <person name="Sykes S."/>
            <person name="Walk T."/>
            <person name="White J."/>
            <person name="Yandava C."/>
            <person name="Burger G."/>
            <person name="Gray M.W."/>
            <person name="Holland P.W.H."/>
            <person name="King N."/>
            <person name="Lang F.B.F."/>
            <person name="Roger A.J."/>
            <person name="Ruiz-Trillo I."/>
            <person name="Lander E."/>
            <person name="Nusbaum C."/>
        </authorList>
    </citation>
    <scope>NUCLEOTIDE SEQUENCE [LARGE SCALE GENOMIC DNA]</scope>
    <source>
        <strain evidence="3">ATCC 38327</strain>
    </source>
</reference>
<evidence type="ECO:0000313" key="3">
    <source>
        <dbReference type="Proteomes" id="UP000054350"/>
    </source>
</evidence>
<proteinExistence type="predicted"/>
<name>A0A0L0T2T1_ALLM3</name>
<dbReference type="AlphaFoldDB" id="A0A0L0T2T1"/>
<feature type="compositionally biased region" description="Basic and acidic residues" evidence="1">
    <location>
        <begin position="87"/>
        <end position="114"/>
    </location>
</feature>
<evidence type="ECO:0008006" key="4">
    <source>
        <dbReference type="Google" id="ProtNLM"/>
    </source>
</evidence>
<dbReference type="GO" id="GO:0003723">
    <property type="term" value="F:RNA binding"/>
    <property type="evidence" value="ECO:0007669"/>
    <property type="project" value="TreeGrafter"/>
</dbReference>
<keyword evidence="3" id="KW-1185">Reference proteome</keyword>
<dbReference type="STRING" id="578462.A0A0L0T2T1"/>
<dbReference type="Gene3D" id="3.40.1280.10">
    <property type="match status" value="1"/>
</dbReference>
<dbReference type="SUPFAM" id="SSF75217">
    <property type="entry name" value="alpha/beta knot"/>
    <property type="match status" value="1"/>
</dbReference>
<gene>
    <name evidence="2" type="ORF">AMAG_13872</name>
</gene>
<accession>A0A0L0T2T1</accession>
<dbReference type="InterPro" id="IPR029026">
    <property type="entry name" value="tRNA_m1G_MTases_N"/>
</dbReference>
<dbReference type="PANTHER" id="PTHR43191:SF2">
    <property type="entry name" value="RRNA METHYLTRANSFERASE 3, MITOCHONDRIAL"/>
    <property type="match status" value="1"/>
</dbReference>
<feature type="region of interest" description="Disordered" evidence="1">
    <location>
        <begin position="701"/>
        <end position="726"/>
    </location>
</feature>
<protein>
    <recommendedName>
        <fullName evidence="4">tRNA/rRNA methyltransferase SpoU type domain-containing protein</fullName>
    </recommendedName>
</protein>